<reference evidence="1" key="1">
    <citation type="submission" date="2020-10" db="EMBL/GenBank/DDBJ databases">
        <authorList>
            <person name="Castelo-Branco R."/>
            <person name="Eusebio N."/>
            <person name="Adriana R."/>
            <person name="Vieira A."/>
            <person name="Brugerolle De Fraissinette N."/>
            <person name="Rezende De Castro R."/>
            <person name="Schneider M.P."/>
            <person name="Vasconcelos V."/>
            <person name="Leao P.N."/>
        </authorList>
    </citation>
    <scope>NUCLEOTIDE SEQUENCE</scope>
    <source>
        <strain evidence="1">LEGE 11480</strain>
    </source>
</reference>
<comment type="caution">
    <text evidence="1">The sequence shown here is derived from an EMBL/GenBank/DDBJ whole genome shotgun (WGS) entry which is preliminary data.</text>
</comment>
<dbReference type="Gene3D" id="3.30.70.3090">
    <property type="entry name" value="ORF SCO4226, nickel-binding ferredoxin-like monomer"/>
    <property type="match status" value="1"/>
</dbReference>
<proteinExistence type="predicted"/>
<name>A0A928Z3B5_9CYAN</name>
<keyword evidence="2" id="KW-1185">Reference proteome</keyword>
<protein>
    <submittedName>
        <fullName evidence="1">DUF4242 domain-containing protein</fullName>
    </submittedName>
</protein>
<accession>A0A928Z3B5</accession>
<sequence>MSLVIVETLSDAPLTPDEPTETDFRILSCVTERQGEWRYSLLSNDRRRMICTFDAPDAESIRDSYRKAGGFFSQVWTAEAMKLAIKQSPRNQETLKVFEVTYPNELSAADREATTQKLMSNLTHQGVEWVQSYVSKDRSKLICELNAPDNGVVESAHEELGLSCDRMWPAMLIAP</sequence>
<dbReference type="RefSeq" id="WP_264323833.1">
    <property type="nucleotide sequence ID" value="NZ_JADEXQ010000010.1"/>
</dbReference>
<dbReference type="Pfam" id="PF14026">
    <property type="entry name" value="SCO4226-like"/>
    <property type="match status" value="1"/>
</dbReference>
<dbReference type="InterPro" id="IPR025336">
    <property type="entry name" value="SCO4226-like"/>
</dbReference>
<dbReference type="EMBL" id="JADEXQ010000010">
    <property type="protein sequence ID" value="MBE9029013.1"/>
    <property type="molecule type" value="Genomic_DNA"/>
</dbReference>
<evidence type="ECO:0000313" key="2">
    <source>
        <dbReference type="Proteomes" id="UP000625316"/>
    </source>
</evidence>
<gene>
    <name evidence="1" type="ORF">IQ266_04455</name>
</gene>
<evidence type="ECO:0000313" key="1">
    <source>
        <dbReference type="EMBL" id="MBE9029013.1"/>
    </source>
</evidence>
<dbReference type="AlphaFoldDB" id="A0A928Z3B5"/>
<dbReference type="Proteomes" id="UP000625316">
    <property type="component" value="Unassembled WGS sequence"/>
</dbReference>
<dbReference type="InterPro" id="IPR042557">
    <property type="entry name" value="SCO4226"/>
</dbReference>
<organism evidence="1 2">
    <name type="scientific">Romeriopsis navalis LEGE 11480</name>
    <dbReference type="NCBI Taxonomy" id="2777977"/>
    <lineage>
        <taxon>Bacteria</taxon>
        <taxon>Bacillati</taxon>
        <taxon>Cyanobacteriota</taxon>
        <taxon>Cyanophyceae</taxon>
        <taxon>Leptolyngbyales</taxon>
        <taxon>Leptolyngbyaceae</taxon>
        <taxon>Romeriopsis</taxon>
        <taxon>Romeriopsis navalis</taxon>
    </lineage>
</organism>